<organism evidence="3 4">
    <name type="scientific">Natronobacterium texcoconense</name>
    <dbReference type="NCBI Taxonomy" id="1095778"/>
    <lineage>
        <taxon>Archaea</taxon>
        <taxon>Methanobacteriati</taxon>
        <taxon>Methanobacteriota</taxon>
        <taxon>Stenosarchaea group</taxon>
        <taxon>Halobacteria</taxon>
        <taxon>Halobacteriales</taxon>
        <taxon>Natrialbaceae</taxon>
        <taxon>Natronobacterium</taxon>
    </lineage>
</organism>
<keyword evidence="2" id="KW-0812">Transmembrane</keyword>
<proteinExistence type="predicted"/>
<keyword evidence="2" id="KW-0472">Membrane</keyword>
<feature type="coiled-coil region" evidence="1">
    <location>
        <begin position="58"/>
        <end position="126"/>
    </location>
</feature>
<keyword evidence="4" id="KW-1185">Reference proteome</keyword>
<gene>
    <name evidence="3" type="ORF">SAMN04489842_0815</name>
</gene>
<dbReference type="OrthoDB" id="198475at2157"/>
<dbReference type="AlphaFoldDB" id="A0A1H1AUG1"/>
<evidence type="ECO:0000313" key="4">
    <source>
        <dbReference type="Proteomes" id="UP000198848"/>
    </source>
</evidence>
<accession>A0A1H1AUG1</accession>
<dbReference type="RefSeq" id="WP_090377703.1">
    <property type="nucleotide sequence ID" value="NZ_FNLC01000001.1"/>
</dbReference>
<feature type="transmembrane region" description="Helical" evidence="2">
    <location>
        <begin position="6"/>
        <end position="22"/>
    </location>
</feature>
<sequence length="454" mass="51380">MNRRSVLAWFGSGLVVIGLGGYHQRRRLRRWPDRDALHAAQEIEYPTVSHPSYLRPTESHLTDALDDLAERVDAARERWPDEEVEADDEEYMANSGRRFERAKATLEDLEEQRRTFEELSAAERLEVLGDLRTALGGAEQAVALADLQRGDRDRDDIITDLEALRDEYETALDDLSYVASSLSWAATAYGELDEWLDNARGSIRMGERYVHGEGTIDTVEPQYSAARAASARARLADADRLRDSLEETARENTTAHSFEQELEDAYERLEERTDTVIEQVEFDIEDGADEVRSHASEISLREYIAVHDGPDDAYEKELLALAVRRKVEHHAYALIHSEFEDAPATQHFDASIPEFDTTGADVRDAKNRAAVAFDDRIRTDGDDPLVRHLCATLVKRLDRQERRLGRHLDAINDDAADEWTVDLERTRLRYREIEELATAIPAAIAAATGNADHA</sequence>
<reference evidence="4" key="1">
    <citation type="submission" date="2016-10" db="EMBL/GenBank/DDBJ databases">
        <authorList>
            <person name="Varghese N."/>
            <person name="Submissions S."/>
        </authorList>
    </citation>
    <scope>NUCLEOTIDE SEQUENCE [LARGE SCALE GENOMIC DNA]</scope>
    <source>
        <strain evidence="4">DSM 24767</strain>
    </source>
</reference>
<keyword evidence="1" id="KW-0175">Coiled coil</keyword>
<keyword evidence="2" id="KW-1133">Transmembrane helix</keyword>
<evidence type="ECO:0000256" key="2">
    <source>
        <dbReference type="SAM" id="Phobius"/>
    </source>
</evidence>
<name>A0A1H1AUG1_NATTX</name>
<protein>
    <submittedName>
        <fullName evidence="3">Uncharacterized protein</fullName>
    </submittedName>
</protein>
<dbReference type="EMBL" id="FNLC01000001">
    <property type="protein sequence ID" value="SDQ43292.1"/>
    <property type="molecule type" value="Genomic_DNA"/>
</dbReference>
<feature type="coiled-coil region" evidence="1">
    <location>
        <begin position="228"/>
        <end position="279"/>
    </location>
</feature>
<evidence type="ECO:0000313" key="3">
    <source>
        <dbReference type="EMBL" id="SDQ43292.1"/>
    </source>
</evidence>
<dbReference type="Proteomes" id="UP000198848">
    <property type="component" value="Unassembled WGS sequence"/>
</dbReference>
<evidence type="ECO:0000256" key="1">
    <source>
        <dbReference type="SAM" id="Coils"/>
    </source>
</evidence>